<dbReference type="InterPro" id="IPR001732">
    <property type="entry name" value="UDP-Glc/GDP-Man_DH_N"/>
</dbReference>
<name>A0A9W5R5S7_BACCE</name>
<dbReference type="InterPro" id="IPR017476">
    <property type="entry name" value="UDP-Glc/GDP-Man"/>
</dbReference>
<dbReference type="InterPro" id="IPR008927">
    <property type="entry name" value="6-PGluconate_DH-like_C_sf"/>
</dbReference>
<dbReference type="InterPro" id="IPR014027">
    <property type="entry name" value="UDP-Glc/GDP-Man_DH_C"/>
</dbReference>
<dbReference type="SMART" id="SM00984">
    <property type="entry name" value="UDPG_MGDP_dh_C"/>
    <property type="match status" value="1"/>
</dbReference>
<dbReference type="SUPFAM" id="SSF52413">
    <property type="entry name" value="UDP-glucose/GDP-mannose dehydrogenase C-terminal domain"/>
    <property type="match status" value="1"/>
</dbReference>
<dbReference type="PIRSF" id="PIRSF500136">
    <property type="entry name" value="UDP_ManNAc_DH"/>
    <property type="match status" value="1"/>
</dbReference>
<dbReference type="InterPro" id="IPR036220">
    <property type="entry name" value="UDP-Glc/GDP-Man_DH_C_sf"/>
</dbReference>
<dbReference type="AlphaFoldDB" id="A0A9W5R5S7"/>
<dbReference type="Pfam" id="PF00984">
    <property type="entry name" value="UDPG_MGDP_dh"/>
    <property type="match status" value="1"/>
</dbReference>
<dbReference type="PIRSF" id="PIRSF000124">
    <property type="entry name" value="UDPglc_GDPman_dh"/>
    <property type="match status" value="1"/>
</dbReference>
<dbReference type="GO" id="GO:0051287">
    <property type="term" value="F:NAD binding"/>
    <property type="evidence" value="ECO:0007669"/>
    <property type="project" value="InterPro"/>
</dbReference>
<comment type="caution">
    <text evidence="6">The sequence shown here is derived from an EMBL/GenBank/DDBJ whole genome shotgun (WGS) entry which is preliminary data.</text>
</comment>
<dbReference type="Proteomes" id="UP000014028">
    <property type="component" value="Unassembled WGS sequence"/>
</dbReference>
<dbReference type="PANTHER" id="PTHR43491:SF2">
    <property type="entry name" value="UDP-N-ACETYL-D-MANNOSAMINE DEHYDROGENASE"/>
    <property type="match status" value="1"/>
</dbReference>
<dbReference type="NCBIfam" id="TIGR03026">
    <property type="entry name" value="NDP-sugDHase"/>
    <property type="match status" value="1"/>
</dbReference>
<evidence type="ECO:0000256" key="3">
    <source>
        <dbReference type="ARBA" id="ARBA00023027"/>
    </source>
</evidence>
<dbReference type="GO" id="GO:0016616">
    <property type="term" value="F:oxidoreductase activity, acting on the CH-OH group of donors, NAD or NADP as acceptor"/>
    <property type="evidence" value="ECO:0007669"/>
    <property type="project" value="InterPro"/>
</dbReference>
<dbReference type="InterPro" id="IPR036291">
    <property type="entry name" value="NAD(P)-bd_dom_sf"/>
</dbReference>
<feature type="domain" description="UDP-glucose/GDP-mannose dehydrogenase C-terminal" evidence="5">
    <location>
        <begin position="308"/>
        <end position="404"/>
    </location>
</feature>
<protein>
    <submittedName>
        <fullName evidence="6">Nucleotide sugar dehydrogenase</fullName>
    </submittedName>
</protein>
<gene>
    <name evidence="6" type="ORF">IKC_05713</name>
</gene>
<evidence type="ECO:0000256" key="2">
    <source>
        <dbReference type="ARBA" id="ARBA00023002"/>
    </source>
</evidence>
<accession>A0A9W5R5S7</accession>
<reference evidence="6 7" key="1">
    <citation type="submission" date="2012-12" db="EMBL/GenBank/DDBJ databases">
        <title>The Genome Sequence of Bacillus cereus VD184.</title>
        <authorList>
            <consortium name="The Broad Institute Genome Sequencing Platform"/>
            <consortium name="The Broad Institute Genome Sequencing Center for Infectious Disease"/>
            <person name="Feldgarden M."/>
            <person name="Van der Auwera G.A."/>
            <person name="Mahillon J."/>
            <person name="Duprez V."/>
            <person name="Timmery S."/>
            <person name="Mattelet C."/>
            <person name="Dierick K."/>
            <person name="Sun M."/>
            <person name="Yu Z."/>
            <person name="Zhu L."/>
            <person name="Hu X."/>
            <person name="Shank E.B."/>
            <person name="Swiecicka I."/>
            <person name="Hansen B.M."/>
            <person name="Andrup L."/>
            <person name="Walker B."/>
            <person name="Young S.K."/>
            <person name="Zeng Q."/>
            <person name="Gargeya S."/>
            <person name="Fitzgerald M."/>
            <person name="Haas B."/>
            <person name="Abouelleil A."/>
            <person name="Alvarado L."/>
            <person name="Arachchi H.M."/>
            <person name="Berlin A.M."/>
            <person name="Chapman S.B."/>
            <person name="Dewar J."/>
            <person name="Goldberg J."/>
            <person name="Griggs A."/>
            <person name="Gujja S."/>
            <person name="Hansen M."/>
            <person name="Howarth C."/>
            <person name="Imamovic A."/>
            <person name="Larimer J."/>
            <person name="McCowan C."/>
            <person name="Murphy C."/>
            <person name="Neiman D."/>
            <person name="Pearson M."/>
            <person name="Priest M."/>
            <person name="Roberts A."/>
            <person name="Saif S."/>
            <person name="Shea T."/>
            <person name="Sisk P."/>
            <person name="Sykes S."/>
            <person name="Wortman J."/>
            <person name="Nusbaum C."/>
            <person name="Birren B."/>
        </authorList>
    </citation>
    <scope>NUCLEOTIDE SEQUENCE [LARGE SCALE GENOMIC DNA]</scope>
    <source>
        <strain evidence="6 7">VD184</strain>
    </source>
</reference>
<dbReference type="Pfam" id="PF03721">
    <property type="entry name" value="UDPG_MGDP_dh_N"/>
    <property type="match status" value="1"/>
</dbReference>
<dbReference type="InterPro" id="IPR014026">
    <property type="entry name" value="UDP-Glc/GDP-Man_DH_dimer"/>
</dbReference>
<dbReference type="SUPFAM" id="SSF51735">
    <property type="entry name" value="NAD(P)-binding Rossmann-fold domains"/>
    <property type="match status" value="1"/>
</dbReference>
<keyword evidence="3" id="KW-0520">NAD</keyword>
<organism evidence="6 7">
    <name type="scientific">Bacillus cereus VD184</name>
    <dbReference type="NCBI Taxonomy" id="1053242"/>
    <lineage>
        <taxon>Bacteria</taxon>
        <taxon>Bacillati</taxon>
        <taxon>Bacillota</taxon>
        <taxon>Bacilli</taxon>
        <taxon>Bacillales</taxon>
        <taxon>Bacillaceae</taxon>
        <taxon>Bacillus</taxon>
        <taxon>Bacillus cereus group</taxon>
    </lineage>
</organism>
<dbReference type="Gene3D" id="3.40.50.720">
    <property type="entry name" value="NAD(P)-binding Rossmann-like Domain"/>
    <property type="match status" value="2"/>
</dbReference>
<evidence type="ECO:0000313" key="7">
    <source>
        <dbReference type="Proteomes" id="UP000014028"/>
    </source>
</evidence>
<sequence>MSIQKVCVLGLGYIGLPTAVMFAHAGKQVYGVDINSNTVKTINKGQAHIKEKGLDHLLRKVVTDGSLKASEHPTYADVFIIAVPTPHTKSYTADLEAVVSATKAILPYVKKGNVVIVESTIPPRTMNDIIAPIFNHSGWIVGEDIYLAHCPERVLPGEILKELVYNTRAVGGINKNSTKKAAEIYRSFVKAPIIETEALTAEMSKLMENTYRDVNIALANELVKISNYLKIDALKVIELANYHPRVNLHFPGPGVGGHCLAVDPYFIIEKVPEYAQLISNARYINKSMPQFIVSQLKKLMPEKKGNIAILGVAYKGDIDDIRESPALDIIQLLNDEEYHLKIHDPYVEQSKVSFQLFGLEETLQHADCVLILTDHSQFKNLDSELIVKKCKKPVVLDTRNCTNFSNTQIKYYNLGTIHKIEST</sequence>
<evidence type="ECO:0000259" key="5">
    <source>
        <dbReference type="SMART" id="SM00984"/>
    </source>
</evidence>
<dbReference type="SUPFAM" id="SSF48179">
    <property type="entry name" value="6-phosphogluconate dehydrogenase C-terminal domain-like"/>
    <property type="match status" value="1"/>
</dbReference>
<evidence type="ECO:0000313" key="6">
    <source>
        <dbReference type="EMBL" id="EOQ11114.1"/>
    </source>
</evidence>
<evidence type="ECO:0000256" key="1">
    <source>
        <dbReference type="ARBA" id="ARBA00006601"/>
    </source>
</evidence>
<dbReference type="PANTHER" id="PTHR43491">
    <property type="entry name" value="UDP-N-ACETYL-D-MANNOSAMINE DEHYDROGENASE"/>
    <property type="match status" value="1"/>
</dbReference>
<dbReference type="GO" id="GO:0016628">
    <property type="term" value="F:oxidoreductase activity, acting on the CH-CH group of donors, NAD or NADP as acceptor"/>
    <property type="evidence" value="ECO:0007669"/>
    <property type="project" value="InterPro"/>
</dbReference>
<dbReference type="GO" id="GO:0000271">
    <property type="term" value="P:polysaccharide biosynthetic process"/>
    <property type="evidence" value="ECO:0007669"/>
    <property type="project" value="InterPro"/>
</dbReference>
<proteinExistence type="inferred from homology"/>
<dbReference type="EMBL" id="AHFK01000046">
    <property type="protein sequence ID" value="EOQ11114.1"/>
    <property type="molecule type" value="Genomic_DNA"/>
</dbReference>
<comment type="similarity">
    <text evidence="1 4">Belongs to the UDP-glucose/GDP-mannose dehydrogenase family.</text>
</comment>
<dbReference type="RefSeq" id="WP_016122913.1">
    <property type="nucleotide sequence ID" value="NZ_KB976831.1"/>
</dbReference>
<keyword evidence="2" id="KW-0560">Oxidoreductase</keyword>
<dbReference type="InterPro" id="IPR028359">
    <property type="entry name" value="UDP_ManNAc/GlcNAc_DH"/>
</dbReference>
<dbReference type="Pfam" id="PF03720">
    <property type="entry name" value="UDPG_MGDP_dh_C"/>
    <property type="match status" value="1"/>
</dbReference>
<evidence type="ECO:0000256" key="4">
    <source>
        <dbReference type="PIRNR" id="PIRNR000124"/>
    </source>
</evidence>